<proteinExistence type="inferred from homology"/>
<keyword evidence="3" id="KW-0813">Transport</keyword>
<dbReference type="InterPro" id="IPR000914">
    <property type="entry name" value="SBP_5_dom"/>
</dbReference>
<comment type="subcellular location">
    <subcellularLocation>
        <location evidence="1">Cell envelope</location>
    </subcellularLocation>
</comment>
<dbReference type="Gene3D" id="3.10.105.10">
    <property type="entry name" value="Dipeptide-binding Protein, Domain 3"/>
    <property type="match status" value="1"/>
</dbReference>
<dbReference type="InterPro" id="IPR030678">
    <property type="entry name" value="Peptide/Ni-bd"/>
</dbReference>
<sequence length="568" mass="64813">MSSDFLLLGALNFRSNRIFISVNATWKIYSIRLCTSLLLSVVLFSCGKKEKTNTNNVFYLNLSSGNLESLDPAFSKELYPMWTTKMLYNTLVETDEHLHLQASIATRWEMDATGFIYTFHLRNDVFFQNNEVFTDGKGRRMTAMDVVYSFDRLMDPKVASPGGWIFNGRVREKNPFVAVNDSTLEIHLSQPFRPLPEMLSMPYCSIVPKEVAEKWGKDFRSHPCGTGPFQIKYWDEGNVLVLHKNANYWERDTAGRQLPYLDAVQVSFVDNKATEFLMFLQGKLDFVNGIDGSFKDLILSKKGELKANYRAKFQLQKGTYLNTEYLGFLTDTSNPVMHGQATNNRLVRQAINYAIDRKKIVTYFRNGLGIPAESGFIPAGMPGFDSSGSYGYHYNPKKSLELLAKAGFPGGKGLPPVKVLTPDNYVDIVNFVASQVQDVGIQLQVETMQPNILRQQMSRSQSVFFRAMWIADYPDAETYLAFFNSRFPAPPNYTRFHNIAFDKMYDESMLAPDSSRWKIYRSMDSLAMSYAPVVPLFYDEILHFVQNRVKGFGSNAMNLIDIKRVQVK</sequence>
<dbReference type="GO" id="GO:1904680">
    <property type="term" value="F:peptide transmembrane transporter activity"/>
    <property type="evidence" value="ECO:0007669"/>
    <property type="project" value="TreeGrafter"/>
</dbReference>
<evidence type="ECO:0000259" key="5">
    <source>
        <dbReference type="Pfam" id="PF00496"/>
    </source>
</evidence>
<reference evidence="6 7" key="1">
    <citation type="submission" date="2018-06" db="EMBL/GenBank/DDBJ databases">
        <title>Mucibacter soli gen. nov., sp. nov., a new member of the family Chitinophagaceae producing mucin.</title>
        <authorList>
            <person name="Kim M.-K."/>
            <person name="Park S."/>
            <person name="Kim T.-S."/>
            <person name="Joung Y."/>
            <person name="Han J.-H."/>
            <person name="Kim S.B."/>
        </authorList>
    </citation>
    <scope>NUCLEOTIDE SEQUENCE [LARGE SCALE GENOMIC DNA]</scope>
    <source>
        <strain evidence="6 7">R1-15</strain>
    </source>
</reference>
<name>A0A2W2ALM1_9BACT</name>
<evidence type="ECO:0000256" key="1">
    <source>
        <dbReference type="ARBA" id="ARBA00004196"/>
    </source>
</evidence>
<evidence type="ECO:0000313" key="7">
    <source>
        <dbReference type="Proteomes" id="UP000248745"/>
    </source>
</evidence>
<dbReference type="InterPro" id="IPR039424">
    <property type="entry name" value="SBP_5"/>
</dbReference>
<organism evidence="6 7">
    <name type="scientific">Taibaiella soli</name>
    <dbReference type="NCBI Taxonomy" id="1649169"/>
    <lineage>
        <taxon>Bacteria</taxon>
        <taxon>Pseudomonadati</taxon>
        <taxon>Bacteroidota</taxon>
        <taxon>Chitinophagia</taxon>
        <taxon>Chitinophagales</taxon>
        <taxon>Chitinophagaceae</taxon>
        <taxon>Taibaiella</taxon>
    </lineage>
</organism>
<evidence type="ECO:0000313" key="6">
    <source>
        <dbReference type="EMBL" id="PZF73220.1"/>
    </source>
</evidence>
<keyword evidence="4" id="KW-0732">Signal</keyword>
<gene>
    <name evidence="6" type="ORF">DN068_10140</name>
</gene>
<keyword evidence="7" id="KW-1185">Reference proteome</keyword>
<dbReference type="Proteomes" id="UP000248745">
    <property type="component" value="Unassembled WGS sequence"/>
</dbReference>
<evidence type="ECO:0000256" key="2">
    <source>
        <dbReference type="ARBA" id="ARBA00005695"/>
    </source>
</evidence>
<dbReference type="PANTHER" id="PTHR30290:SF10">
    <property type="entry name" value="PERIPLASMIC OLIGOPEPTIDE-BINDING PROTEIN-RELATED"/>
    <property type="match status" value="1"/>
</dbReference>
<dbReference type="Gene3D" id="3.90.76.10">
    <property type="entry name" value="Dipeptide-binding Protein, Domain 1"/>
    <property type="match status" value="1"/>
</dbReference>
<dbReference type="AlphaFoldDB" id="A0A2W2ALM1"/>
<dbReference type="CDD" id="cd00995">
    <property type="entry name" value="PBP2_NikA_DppA_OppA_like"/>
    <property type="match status" value="1"/>
</dbReference>
<dbReference type="PIRSF" id="PIRSF002741">
    <property type="entry name" value="MppA"/>
    <property type="match status" value="1"/>
</dbReference>
<feature type="domain" description="Solute-binding protein family 5" evidence="5">
    <location>
        <begin position="101"/>
        <end position="485"/>
    </location>
</feature>
<accession>A0A2W2ALM1</accession>
<dbReference type="Gene3D" id="3.40.190.10">
    <property type="entry name" value="Periplasmic binding protein-like II"/>
    <property type="match status" value="1"/>
</dbReference>
<comment type="similarity">
    <text evidence="2">Belongs to the bacterial solute-binding protein 5 family.</text>
</comment>
<evidence type="ECO:0000256" key="4">
    <source>
        <dbReference type="ARBA" id="ARBA00022729"/>
    </source>
</evidence>
<dbReference type="OrthoDB" id="9772924at2"/>
<dbReference type="GO" id="GO:0015833">
    <property type="term" value="P:peptide transport"/>
    <property type="evidence" value="ECO:0007669"/>
    <property type="project" value="TreeGrafter"/>
</dbReference>
<dbReference type="GO" id="GO:0030288">
    <property type="term" value="C:outer membrane-bounded periplasmic space"/>
    <property type="evidence" value="ECO:0007669"/>
    <property type="project" value="UniProtKB-ARBA"/>
</dbReference>
<comment type="caution">
    <text evidence="6">The sequence shown here is derived from an EMBL/GenBank/DDBJ whole genome shotgun (WGS) entry which is preliminary data.</text>
</comment>
<dbReference type="GO" id="GO:0043190">
    <property type="term" value="C:ATP-binding cassette (ABC) transporter complex"/>
    <property type="evidence" value="ECO:0007669"/>
    <property type="project" value="InterPro"/>
</dbReference>
<dbReference type="EMBL" id="QKTW01000015">
    <property type="protein sequence ID" value="PZF73220.1"/>
    <property type="molecule type" value="Genomic_DNA"/>
</dbReference>
<dbReference type="SUPFAM" id="SSF53850">
    <property type="entry name" value="Periplasmic binding protein-like II"/>
    <property type="match status" value="1"/>
</dbReference>
<protein>
    <submittedName>
        <fullName evidence="6">ABC transporter substrate-binding protein</fullName>
    </submittedName>
</protein>
<evidence type="ECO:0000256" key="3">
    <source>
        <dbReference type="ARBA" id="ARBA00022448"/>
    </source>
</evidence>
<dbReference type="PANTHER" id="PTHR30290">
    <property type="entry name" value="PERIPLASMIC BINDING COMPONENT OF ABC TRANSPORTER"/>
    <property type="match status" value="1"/>
</dbReference>
<dbReference type="Pfam" id="PF00496">
    <property type="entry name" value="SBP_bac_5"/>
    <property type="match status" value="1"/>
</dbReference>